<sequence length="232" mass="25653">MYAYALVMRIMIVDDKVRMASLLRRAMEREGYLTVVAHDGETALKLAYEHHLDAIVLDVMLPGLDGFSVLQRLRESAVDTPTIFLTARDTNGDIVHGLDLGADDYLTKPFDLKVLLARLRALTRRKAPIHPGLLHVGNLVLRSDLHSIECSGEMIALTRTEFALMETLMQNAGRIVSKEILVEAGWGLGGEMNEHNLYVFIASLRSKIQLSGEAVSLQTVRGVGYLLRSGVA</sequence>
<dbReference type="EMBL" id="QVQT01000005">
    <property type="protein sequence ID" value="RFU15907.1"/>
    <property type="molecule type" value="Genomic_DNA"/>
</dbReference>
<accession>A0A372ILU2</accession>
<evidence type="ECO:0000256" key="4">
    <source>
        <dbReference type="ARBA" id="ARBA00023125"/>
    </source>
</evidence>
<dbReference type="InterPro" id="IPR039420">
    <property type="entry name" value="WalR-like"/>
</dbReference>
<feature type="domain" description="Response regulatory" evidence="8">
    <location>
        <begin position="9"/>
        <end position="123"/>
    </location>
</feature>
<dbReference type="CDD" id="cd00383">
    <property type="entry name" value="trans_reg_C"/>
    <property type="match status" value="1"/>
</dbReference>
<evidence type="ECO:0000313" key="10">
    <source>
        <dbReference type="EMBL" id="RFU15907.1"/>
    </source>
</evidence>
<dbReference type="SMART" id="SM00448">
    <property type="entry name" value="REC"/>
    <property type="match status" value="1"/>
</dbReference>
<dbReference type="SMART" id="SM00862">
    <property type="entry name" value="Trans_reg_C"/>
    <property type="match status" value="1"/>
</dbReference>
<evidence type="ECO:0000259" key="8">
    <source>
        <dbReference type="PROSITE" id="PS50110"/>
    </source>
</evidence>
<name>A0A372ILU2_9BACT</name>
<dbReference type="CDD" id="cd17574">
    <property type="entry name" value="REC_OmpR"/>
    <property type="match status" value="1"/>
</dbReference>
<dbReference type="GO" id="GO:0032993">
    <property type="term" value="C:protein-DNA complex"/>
    <property type="evidence" value="ECO:0007669"/>
    <property type="project" value="TreeGrafter"/>
</dbReference>
<evidence type="ECO:0000256" key="6">
    <source>
        <dbReference type="PROSITE-ProRule" id="PRU00169"/>
    </source>
</evidence>
<dbReference type="PANTHER" id="PTHR48111">
    <property type="entry name" value="REGULATOR OF RPOS"/>
    <property type="match status" value="1"/>
</dbReference>
<feature type="modified residue" description="4-aspartylphosphate" evidence="6">
    <location>
        <position position="58"/>
    </location>
</feature>
<protein>
    <submittedName>
        <fullName evidence="10">DNA-binding response regulator</fullName>
    </submittedName>
</protein>
<dbReference type="GO" id="GO:0006355">
    <property type="term" value="P:regulation of DNA-templated transcription"/>
    <property type="evidence" value="ECO:0007669"/>
    <property type="project" value="InterPro"/>
</dbReference>
<keyword evidence="5" id="KW-0804">Transcription</keyword>
<keyword evidence="11" id="KW-1185">Reference proteome</keyword>
<keyword evidence="2" id="KW-0902">Two-component regulatory system</keyword>
<evidence type="ECO:0000313" key="11">
    <source>
        <dbReference type="Proteomes" id="UP000264702"/>
    </source>
</evidence>
<dbReference type="Gene3D" id="6.10.250.690">
    <property type="match status" value="1"/>
</dbReference>
<proteinExistence type="predicted"/>
<dbReference type="InterPro" id="IPR001789">
    <property type="entry name" value="Sig_transdc_resp-reg_receiver"/>
</dbReference>
<evidence type="ECO:0000256" key="3">
    <source>
        <dbReference type="ARBA" id="ARBA00023015"/>
    </source>
</evidence>
<dbReference type="Pfam" id="PF00486">
    <property type="entry name" value="Trans_reg_C"/>
    <property type="match status" value="1"/>
</dbReference>
<dbReference type="GO" id="GO:0000976">
    <property type="term" value="F:transcription cis-regulatory region binding"/>
    <property type="evidence" value="ECO:0007669"/>
    <property type="project" value="TreeGrafter"/>
</dbReference>
<keyword evidence="4 7" id="KW-0238">DNA-binding</keyword>
<dbReference type="FunFam" id="3.40.50.2300:FF:000001">
    <property type="entry name" value="DNA-binding response regulator PhoB"/>
    <property type="match status" value="1"/>
</dbReference>
<reference evidence="10 11" key="1">
    <citation type="submission" date="2018-08" db="EMBL/GenBank/DDBJ databases">
        <title>Acidipila sp. 4G-K13, an acidobacterium isolated from forest soil.</title>
        <authorList>
            <person name="Gao Z.-H."/>
            <person name="Qiu L.-H."/>
        </authorList>
    </citation>
    <scope>NUCLEOTIDE SEQUENCE [LARGE SCALE GENOMIC DNA]</scope>
    <source>
        <strain evidence="10 11">4G-K13</strain>
    </source>
</reference>
<keyword evidence="3" id="KW-0805">Transcription regulation</keyword>
<dbReference type="AlphaFoldDB" id="A0A372ILU2"/>
<dbReference type="GO" id="GO:0005829">
    <property type="term" value="C:cytosol"/>
    <property type="evidence" value="ECO:0007669"/>
    <property type="project" value="TreeGrafter"/>
</dbReference>
<dbReference type="PROSITE" id="PS51755">
    <property type="entry name" value="OMPR_PHOB"/>
    <property type="match status" value="1"/>
</dbReference>
<dbReference type="Gene3D" id="3.40.50.2300">
    <property type="match status" value="1"/>
</dbReference>
<evidence type="ECO:0000259" key="9">
    <source>
        <dbReference type="PROSITE" id="PS51755"/>
    </source>
</evidence>
<keyword evidence="1 6" id="KW-0597">Phosphoprotein</keyword>
<evidence type="ECO:0000256" key="7">
    <source>
        <dbReference type="PROSITE-ProRule" id="PRU01091"/>
    </source>
</evidence>
<comment type="caution">
    <text evidence="10">The sequence shown here is derived from an EMBL/GenBank/DDBJ whole genome shotgun (WGS) entry which is preliminary data.</text>
</comment>
<evidence type="ECO:0000256" key="1">
    <source>
        <dbReference type="ARBA" id="ARBA00022553"/>
    </source>
</evidence>
<dbReference type="Pfam" id="PF00072">
    <property type="entry name" value="Response_reg"/>
    <property type="match status" value="1"/>
</dbReference>
<dbReference type="SUPFAM" id="SSF52172">
    <property type="entry name" value="CheY-like"/>
    <property type="match status" value="1"/>
</dbReference>
<dbReference type="InterPro" id="IPR036388">
    <property type="entry name" value="WH-like_DNA-bd_sf"/>
</dbReference>
<evidence type="ECO:0000256" key="2">
    <source>
        <dbReference type="ARBA" id="ARBA00023012"/>
    </source>
</evidence>
<dbReference type="PANTHER" id="PTHR48111:SF1">
    <property type="entry name" value="TWO-COMPONENT RESPONSE REGULATOR ORR33"/>
    <property type="match status" value="1"/>
</dbReference>
<dbReference type="InterPro" id="IPR001867">
    <property type="entry name" value="OmpR/PhoB-type_DNA-bd"/>
</dbReference>
<dbReference type="PROSITE" id="PS50110">
    <property type="entry name" value="RESPONSE_REGULATORY"/>
    <property type="match status" value="1"/>
</dbReference>
<dbReference type="InterPro" id="IPR011006">
    <property type="entry name" value="CheY-like_superfamily"/>
</dbReference>
<gene>
    <name evidence="10" type="ORF">D0Y96_15930</name>
</gene>
<dbReference type="GO" id="GO:0000156">
    <property type="term" value="F:phosphorelay response regulator activity"/>
    <property type="evidence" value="ECO:0007669"/>
    <property type="project" value="TreeGrafter"/>
</dbReference>
<dbReference type="Proteomes" id="UP000264702">
    <property type="component" value="Unassembled WGS sequence"/>
</dbReference>
<organism evidence="10 11">
    <name type="scientific">Paracidobacterium acidisoli</name>
    <dbReference type="NCBI Taxonomy" id="2303751"/>
    <lineage>
        <taxon>Bacteria</taxon>
        <taxon>Pseudomonadati</taxon>
        <taxon>Acidobacteriota</taxon>
        <taxon>Terriglobia</taxon>
        <taxon>Terriglobales</taxon>
        <taxon>Acidobacteriaceae</taxon>
        <taxon>Paracidobacterium</taxon>
    </lineage>
</organism>
<feature type="DNA-binding region" description="OmpR/PhoB-type" evidence="7">
    <location>
        <begin position="131"/>
        <end position="229"/>
    </location>
</feature>
<dbReference type="Gene3D" id="1.10.10.10">
    <property type="entry name" value="Winged helix-like DNA-binding domain superfamily/Winged helix DNA-binding domain"/>
    <property type="match status" value="1"/>
</dbReference>
<evidence type="ECO:0000256" key="5">
    <source>
        <dbReference type="ARBA" id="ARBA00023163"/>
    </source>
</evidence>
<feature type="domain" description="OmpR/PhoB-type" evidence="9">
    <location>
        <begin position="131"/>
        <end position="229"/>
    </location>
</feature>